<name>A0A8D8CPS9_CULPI</name>
<organism evidence="1">
    <name type="scientific">Culex pipiens</name>
    <name type="common">House mosquito</name>
    <dbReference type="NCBI Taxonomy" id="7175"/>
    <lineage>
        <taxon>Eukaryota</taxon>
        <taxon>Metazoa</taxon>
        <taxon>Ecdysozoa</taxon>
        <taxon>Arthropoda</taxon>
        <taxon>Hexapoda</taxon>
        <taxon>Insecta</taxon>
        <taxon>Pterygota</taxon>
        <taxon>Neoptera</taxon>
        <taxon>Endopterygota</taxon>
        <taxon>Diptera</taxon>
        <taxon>Nematocera</taxon>
        <taxon>Culicoidea</taxon>
        <taxon>Culicidae</taxon>
        <taxon>Culicinae</taxon>
        <taxon>Culicini</taxon>
        <taxon>Culex</taxon>
        <taxon>Culex</taxon>
    </lineage>
</organism>
<dbReference type="EMBL" id="HBUE01134675">
    <property type="protein sequence ID" value="CAG6498204.1"/>
    <property type="molecule type" value="Transcribed_RNA"/>
</dbReference>
<protein>
    <submittedName>
        <fullName evidence="1">(northern house mosquito) hypothetical protein</fullName>
    </submittedName>
</protein>
<accession>A0A8D8CPS9</accession>
<sequence length="99" mass="11217">MMVASHHCLSKSQQNLAYVLNIFANCGIRKRCEKRNSSLSLIGFCYFLSELISLHKKISGKIYTSGINPMIFEFTITRLYSTGHHDSMSKNSLNGDKCH</sequence>
<proteinExistence type="predicted"/>
<evidence type="ECO:0000313" key="1">
    <source>
        <dbReference type="EMBL" id="CAG6498204.1"/>
    </source>
</evidence>
<dbReference type="AlphaFoldDB" id="A0A8D8CPS9"/>
<reference evidence="1" key="1">
    <citation type="submission" date="2021-05" db="EMBL/GenBank/DDBJ databases">
        <authorList>
            <person name="Alioto T."/>
            <person name="Alioto T."/>
            <person name="Gomez Garrido J."/>
        </authorList>
    </citation>
    <scope>NUCLEOTIDE SEQUENCE</scope>
</reference>